<evidence type="ECO:0000313" key="5">
    <source>
        <dbReference type="EMBL" id="KGK56967.1"/>
    </source>
</evidence>
<dbReference type="GO" id="GO:0003677">
    <property type="term" value="F:DNA binding"/>
    <property type="evidence" value="ECO:0007669"/>
    <property type="project" value="UniProtKB-KW"/>
</dbReference>
<dbReference type="Gene3D" id="1.10.10.10">
    <property type="entry name" value="Winged helix-like DNA-binding domain superfamily/Winged helix DNA-binding domain"/>
    <property type="match status" value="1"/>
</dbReference>
<dbReference type="InterPro" id="IPR036390">
    <property type="entry name" value="WH_DNA-bd_sf"/>
</dbReference>
<accession>A0AB34P623</accession>
<protein>
    <submittedName>
        <fullName evidence="5">MarR family transcriptional regulator</fullName>
    </submittedName>
</protein>
<dbReference type="AlphaFoldDB" id="A0AB34P623"/>
<organism evidence="5 6">
    <name type="scientific">Xanthomonas cannabis pv. phaseoli</name>
    <dbReference type="NCBI Taxonomy" id="1885902"/>
    <lineage>
        <taxon>Bacteria</taxon>
        <taxon>Pseudomonadati</taxon>
        <taxon>Pseudomonadota</taxon>
        <taxon>Gammaproteobacteria</taxon>
        <taxon>Lysobacterales</taxon>
        <taxon>Lysobacteraceae</taxon>
        <taxon>Xanthomonas</taxon>
    </lineage>
</organism>
<sequence>MATPRTPTGCTNFRLRSVSRMVSRHYATYLSASGLKATQYSLLSHLVTLSPIRPIDLARKMGLDASTLTRNLKPLMLAGLVQQTDGTDARSRLITLTAAGRRRHTQARTQWQKAQSSLTALLGAERVLALHGLLDDTLATLQQAGLADTDDSPD</sequence>
<keyword evidence="1" id="KW-0805">Transcription regulation</keyword>
<dbReference type="Pfam" id="PF12802">
    <property type="entry name" value="MarR_2"/>
    <property type="match status" value="1"/>
</dbReference>
<proteinExistence type="predicted"/>
<dbReference type="InterPro" id="IPR000835">
    <property type="entry name" value="HTH_MarR-typ"/>
</dbReference>
<dbReference type="InterPro" id="IPR036388">
    <property type="entry name" value="WH-like_DNA-bd_sf"/>
</dbReference>
<dbReference type="EMBL" id="JRQI01000067">
    <property type="protein sequence ID" value="KGK56967.1"/>
    <property type="molecule type" value="Genomic_DNA"/>
</dbReference>
<comment type="caution">
    <text evidence="5">The sequence shown here is derived from an EMBL/GenBank/DDBJ whole genome shotgun (WGS) entry which is preliminary data.</text>
</comment>
<dbReference type="PROSITE" id="PS50995">
    <property type="entry name" value="HTH_MARR_2"/>
    <property type="match status" value="1"/>
</dbReference>
<evidence type="ECO:0000256" key="3">
    <source>
        <dbReference type="ARBA" id="ARBA00023163"/>
    </source>
</evidence>
<evidence type="ECO:0000313" key="6">
    <source>
        <dbReference type="Proteomes" id="UP000029879"/>
    </source>
</evidence>
<keyword evidence="3" id="KW-0804">Transcription</keyword>
<dbReference type="SUPFAM" id="SSF46785">
    <property type="entry name" value="Winged helix' DNA-binding domain"/>
    <property type="match status" value="1"/>
</dbReference>
<reference evidence="5 6" key="1">
    <citation type="submission" date="2014-10" db="EMBL/GenBank/DDBJ databases">
        <title>Genome sequence of a Xanthomonas strain that is pathogenic on beans.</title>
        <authorList>
            <person name="Aritua V."/>
            <person name="Sapp M."/>
            <person name="Harrison J."/>
            <person name="Smith J."/>
            <person name="Studholme D."/>
        </authorList>
    </citation>
    <scope>NUCLEOTIDE SEQUENCE [LARGE SCALE GENOMIC DNA]</scope>
    <source>
        <strain evidence="5 6">Nyagatare</strain>
    </source>
</reference>
<dbReference type="PANTHER" id="PTHR42756">
    <property type="entry name" value="TRANSCRIPTIONAL REGULATOR, MARR"/>
    <property type="match status" value="1"/>
</dbReference>
<evidence type="ECO:0000259" key="4">
    <source>
        <dbReference type="PROSITE" id="PS50995"/>
    </source>
</evidence>
<name>A0AB34P623_9XANT</name>
<dbReference type="RefSeq" id="WP_047696362.1">
    <property type="nucleotide sequence ID" value="NZ_KN265514.1"/>
</dbReference>
<dbReference type="GO" id="GO:0003700">
    <property type="term" value="F:DNA-binding transcription factor activity"/>
    <property type="evidence" value="ECO:0007669"/>
    <property type="project" value="InterPro"/>
</dbReference>
<gene>
    <name evidence="5" type="ORF">NC00_15220</name>
</gene>
<dbReference type="PANTHER" id="PTHR42756:SF1">
    <property type="entry name" value="TRANSCRIPTIONAL REPRESSOR OF EMRAB OPERON"/>
    <property type="match status" value="1"/>
</dbReference>
<dbReference type="SMART" id="SM00347">
    <property type="entry name" value="HTH_MARR"/>
    <property type="match status" value="1"/>
</dbReference>
<dbReference type="Proteomes" id="UP000029879">
    <property type="component" value="Unassembled WGS sequence"/>
</dbReference>
<evidence type="ECO:0000256" key="2">
    <source>
        <dbReference type="ARBA" id="ARBA00023125"/>
    </source>
</evidence>
<keyword evidence="2" id="KW-0238">DNA-binding</keyword>
<evidence type="ECO:0000256" key="1">
    <source>
        <dbReference type="ARBA" id="ARBA00023015"/>
    </source>
</evidence>
<feature type="domain" description="HTH marR-type" evidence="4">
    <location>
        <begin position="8"/>
        <end position="139"/>
    </location>
</feature>